<accession>A0ABN1I0D0</accession>
<dbReference type="Gene3D" id="2.40.128.520">
    <property type="match status" value="1"/>
</dbReference>
<dbReference type="Pfam" id="PF09917">
    <property type="entry name" value="DUF2147"/>
    <property type="match status" value="1"/>
</dbReference>
<dbReference type="EMBL" id="BAAAES010000012">
    <property type="protein sequence ID" value="GAA0676873.1"/>
    <property type="molecule type" value="Genomic_DNA"/>
</dbReference>
<feature type="signal peptide" evidence="1">
    <location>
        <begin position="1"/>
        <end position="27"/>
    </location>
</feature>
<proteinExistence type="predicted"/>
<sequence length="143" mass="15121">MMTKWMAAWAAMMTMVALGLTTTEAMATQRPDAVIGRWSNPKGTLAVQTGPCADGSLCGQIVWASPQAQADARDAGIAGLVGTQLLQGYRPEGRGSWAGRVYVPDMGRSFSSRIRQTSAGTLSISGCLVGGFLCKSQVWHRVA</sequence>
<dbReference type="RefSeq" id="WP_249055041.1">
    <property type="nucleotide sequence ID" value="NZ_BAAAES010000012.1"/>
</dbReference>
<evidence type="ECO:0000256" key="1">
    <source>
        <dbReference type="SAM" id="SignalP"/>
    </source>
</evidence>
<name>A0ABN1I0D0_9SPHN</name>
<evidence type="ECO:0000313" key="4">
    <source>
        <dbReference type="Proteomes" id="UP001500238"/>
    </source>
</evidence>
<keyword evidence="1" id="KW-0732">Signal</keyword>
<keyword evidence="4" id="KW-1185">Reference proteome</keyword>
<dbReference type="PANTHER" id="PTHR36919">
    <property type="entry name" value="BLR1215 PROTEIN"/>
    <property type="match status" value="1"/>
</dbReference>
<feature type="chain" id="PRO_5045350610" description="DUF2147 domain-containing protein" evidence="1">
    <location>
        <begin position="28"/>
        <end position="143"/>
    </location>
</feature>
<evidence type="ECO:0000313" key="3">
    <source>
        <dbReference type="EMBL" id="GAA0676873.1"/>
    </source>
</evidence>
<protein>
    <recommendedName>
        <fullName evidence="2">DUF2147 domain-containing protein</fullName>
    </recommendedName>
</protein>
<comment type="caution">
    <text evidence="3">The sequence shown here is derived from an EMBL/GenBank/DDBJ whole genome shotgun (WGS) entry which is preliminary data.</text>
</comment>
<feature type="domain" description="DUF2147" evidence="2">
    <location>
        <begin position="36"/>
        <end position="141"/>
    </location>
</feature>
<evidence type="ECO:0000259" key="2">
    <source>
        <dbReference type="Pfam" id="PF09917"/>
    </source>
</evidence>
<dbReference type="InterPro" id="IPR019223">
    <property type="entry name" value="DUF2147"/>
</dbReference>
<gene>
    <name evidence="3" type="ORF">GCM10009102_31790</name>
</gene>
<dbReference type="PANTHER" id="PTHR36919:SF2">
    <property type="entry name" value="BLL6627 PROTEIN"/>
    <property type="match status" value="1"/>
</dbReference>
<dbReference type="Proteomes" id="UP001500238">
    <property type="component" value="Unassembled WGS sequence"/>
</dbReference>
<reference evidence="3 4" key="1">
    <citation type="journal article" date="2019" name="Int. J. Syst. Evol. Microbiol.">
        <title>The Global Catalogue of Microorganisms (GCM) 10K type strain sequencing project: providing services to taxonomists for standard genome sequencing and annotation.</title>
        <authorList>
            <consortium name="The Broad Institute Genomics Platform"/>
            <consortium name="The Broad Institute Genome Sequencing Center for Infectious Disease"/>
            <person name="Wu L."/>
            <person name="Ma J."/>
        </authorList>
    </citation>
    <scope>NUCLEOTIDE SEQUENCE [LARGE SCALE GENOMIC DNA]</scope>
    <source>
        <strain evidence="3 4">JCM 14603</strain>
    </source>
</reference>
<organism evidence="3 4">
    <name type="scientific">Sphingomonas insulae</name>
    <dbReference type="NCBI Taxonomy" id="424800"/>
    <lineage>
        <taxon>Bacteria</taxon>
        <taxon>Pseudomonadati</taxon>
        <taxon>Pseudomonadota</taxon>
        <taxon>Alphaproteobacteria</taxon>
        <taxon>Sphingomonadales</taxon>
        <taxon>Sphingomonadaceae</taxon>
        <taxon>Sphingomonas</taxon>
    </lineage>
</organism>